<protein>
    <submittedName>
        <fullName evidence="1">Uncharacterized protein</fullName>
    </submittedName>
</protein>
<organism evidence="1 2">
    <name type="scientific">Hibiscus sabdariffa</name>
    <name type="common">roselle</name>
    <dbReference type="NCBI Taxonomy" id="183260"/>
    <lineage>
        <taxon>Eukaryota</taxon>
        <taxon>Viridiplantae</taxon>
        <taxon>Streptophyta</taxon>
        <taxon>Embryophyta</taxon>
        <taxon>Tracheophyta</taxon>
        <taxon>Spermatophyta</taxon>
        <taxon>Magnoliopsida</taxon>
        <taxon>eudicotyledons</taxon>
        <taxon>Gunneridae</taxon>
        <taxon>Pentapetalae</taxon>
        <taxon>rosids</taxon>
        <taxon>malvids</taxon>
        <taxon>Malvales</taxon>
        <taxon>Malvaceae</taxon>
        <taxon>Malvoideae</taxon>
        <taxon>Hibiscus</taxon>
    </lineage>
</organism>
<dbReference type="EMBL" id="JBBPBN010000002">
    <property type="protein sequence ID" value="KAK9044474.1"/>
    <property type="molecule type" value="Genomic_DNA"/>
</dbReference>
<dbReference type="Proteomes" id="UP001396334">
    <property type="component" value="Unassembled WGS sequence"/>
</dbReference>
<comment type="caution">
    <text evidence="1">The sequence shown here is derived from an EMBL/GenBank/DDBJ whole genome shotgun (WGS) entry which is preliminary data.</text>
</comment>
<gene>
    <name evidence="1" type="ORF">V6N11_058374</name>
</gene>
<keyword evidence="2" id="KW-1185">Reference proteome</keyword>
<accession>A0ABR2U4B2</accession>
<name>A0ABR2U4B2_9ROSI</name>
<sequence>MRIKISQFPRLLEQDMGMHAGGNIVRALGVKQRRRTDVLSKGLRIQKKYEFKIPTKLTIVEWMTLVPEKPGNGDERMLLLLRT</sequence>
<evidence type="ECO:0000313" key="2">
    <source>
        <dbReference type="Proteomes" id="UP001396334"/>
    </source>
</evidence>
<evidence type="ECO:0000313" key="1">
    <source>
        <dbReference type="EMBL" id="KAK9044474.1"/>
    </source>
</evidence>
<proteinExistence type="predicted"/>
<reference evidence="1 2" key="1">
    <citation type="journal article" date="2024" name="G3 (Bethesda)">
        <title>Genome assembly of Hibiscus sabdariffa L. provides insights into metabolisms of medicinal natural products.</title>
        <authorList>
            <person name="Kim T."/>
        </authorList>
    </citation>
    <scope>NUCLEOTIDE SEQUENCE [LARGE SCALE GENOMIC DNA]</scope>
    <source>
        <strain evidence="1">TK-2024</strain>
        <tissue evidence="1">Old leaves</tissue>
    </source>
</reference>